<dbReference type="InterPro" id="IPR008966">
    <property type="entry name" value="Adhesion_dom_sf"/>
</dbReference>
<organism evidence="3 4">
    <name type="scientific">Erwinia tasmaniensis (strain DSM 17950 / CFBP 7177 / CIP 109463 / NCPPB 4357 / Et1/99)</name>
    <dbReference type="NCBI Taxonomy" id="465817"/>
    <lineage>
        <taxon>Bacteria</taxon>
        <taxon>Pseudomonadati</taxon>
        <taxon>Pseudomonadota</taxon>
        <taxon>Gammaproteobacteria</taxon>
        <taxon>Enterobacterales</taxon>
        <taxon>Erwiniaceae</taxon>
        <taxon>Erwinia</taxon>
    </lineage>
</organism>
<dbReference type="Pfam" id="PF00419">
    <property type="entry name" value="Fimbrial"/>
    <property type="match status" value="1"/>
</dbReference>
<dbReference type="AlphaFoldDB" id="B2VH39"/>
<evidence type="ECO:0000313" key="3">
    <source>
        <dbReference type="EMBL" id="CAO95703.1"/>
    </source>
</evidence>
<evidence type="ECO:0000256" key="1">
    <source>
        <dbReference type="SAM" id="SignalP"/>
    </source>
</evidence>
<dbReference type="InterPro" id="IPR036937">
    <property type="entry name" value="Adhesion_dom_fimbrial_sf"/>
</dbReference>
<evidence type="ECO:0000259" key="2">
    <source>
        <dbReference type="Pfam" id="PF00419"/>
    </source>
</evidence>
<evidence type="ECO:0000313" key="4">
    <source>
        <dbReference type="Proteomes" id="UP000001726"/>
    </source>
</evidence>
<name>B2VH39_ERWT9</name>
<dbReference type="eggNOG" id="COG3539">
    <property type="taxonomic scope" value="Bacteria"/>
</dbReference>
<dbReference type="RefSeq" id="WP_012440406.1">
    <property type="nucleotide sequence ID" value="NC_010694.1"/>
</dbReference>
<sequence>MKKSLLSVASVALVLAAVNAQAESVNNPGGNISFLGSLVASTCVIDSGDQSKSVTLGQYATSIFKNIGDQTPDVPFTIRLTGCAKAANNYGLRFEGTTVNSSPNLLALKSTSDLGVGIEILGAGDKVINLNQPADDTTWQAAQAAGATDITTFNLKAHYKSFAQKVSSGDAASNVKFVIAYK</sequence>
<dbReference type="HOGENOM" id="CLU_088965_0_3_6"/>
<dbReference type="GO" id="GO:0043709">
    <property type="term" value="P:cell adhesion involved in single-species biofilm formation"/>
    <property type="evidence" value="ECO:0007669"/>
    <property type="project" value="TreeGrafter"/>
</dbReference>
<reference evidence="3 4" key="1">
    <citation type="journal article" date="2008" name="Environ. Microbiol.">
        <title>The genome of Erwinia tasmaniensis strain Et1/99, a non-pathogenic bacterium in the genus Erwinia.</title>
        <authorList>
            <person name="Kube M."/>
            <person name="Migdoll A.M."/>
            <person name="Mueller I."/>
            <person name="Kuhl H."/>
            <person name="Beck A."/>
            <person name="Reinhardt R."/>
            <person name="Geider K."/>
        </authorList>
    </citation>
    <scope>NUCLEOTIDE SEQUENCE [LARGE SCALE GENOMIC DNA]</scope>
    <source>
        <strain evidence="4">DSM 17950 / CFBP 7177 / CIP 109463 / NCPPB 4357 / Et1/99</strain>
    </source>
</reference>
<dbReference type="Gene3D" id="2.60.40.1090">
    <property type="entry name" value="Fimbrial-type adhesion domain"/>
    <property type="match status" value="1"/>
</dbReference>
<dbReference type="InterPro" id="IPR000259">
    <property type="entry name" value="Adhesion_dom_fimbrial"/>
</dbReference>
<dbReference type="InterPro" id="IPR050263">
    <property type="entry name" value="Bact_Fimbrial_Adh_Pro"/>
</dbReference>
<dbReference type="EMBL" id="CU468135">
    <property type="protein sequence ID" value="CAO95703.1"/>
    <property type="molecule type" value="Genomic_DNA"/>
</dbReference>
<dbReference type="GO" id="GO:0009289">
    <property type="term" value="C:pilus"/>
    <property type="evidence" value="ECO:0007669"/>
    <property type="project" value="InterPro"/>
</dbReference>
<keyword evidence="1" id="KW-0732">Signal</keyword>
<feature type="chain" id="PRO_5002784018" evidence="1">
    <location>
        <begin position="23"/>
        <end position="182"/>
    </location>
</feature>
<dbReference type="Proteomes" id="UP000001726">
    <property type="component" value="Chromosome"/>
</dbReference>
<accession>B2VH39</accession>
<dbReference type="OrthoDB" id="6522787at2"/>
<dbReference type="KEGG" id="eta:ETA_06570"/>
<feature type="signal peptide" evidence="1">
    <location>
        <begin position="1"/>
        <end position="22"/>
    </location>
</feature>
<dbReference type="STRING" id="465817.ETA_06570"/>
<keyword evidence="4" id="KW-1185">Reference proteome</keyword>
<gene>
    <name evidence="3" type="ordered locus">ETA_06570</name>
</gene>
<dbReference type="SUPFAM" id="SSF49401">
    <property type="entry name" value="Bacterial adhesins"/>
    <property type="match status" value="1"/>
</dbReference>
<proteinExistence type="predicted"/>
<protein>
    <submittedName>
        <fullName evidence="3">Fimbrial protein</fullName>
    </submittedName>
</protein>
<feature type="domain" description="Fimbrial-type adhesion" evidence="2">
    <location>
        <begin position="32"/>
        <end position="182"/>
    </location>
</feature>
<dbReference type="PANTHER" id="PTHR33420:SF26">
    <property type="entry name" value="FIMBRIAL SUBUNIT"/>
    <property type="match status" value="1"/>
</dbReference>
<dbReference type="PANTHER" id="PTHR33420">
    <property type="entry name" value="FIMBRIAL SUBUNIT ELFA-RELATED"/>
    <property type="match status" value="1"/>
</dbReference>